<feature type="region of interest" description="Disordered" evidence="1">
    <location>
        <begin position="170"/>
        <end position="204"/>
    </location>
</feature>
<name>A0A542TIB7_9ACTN</name>
<comment type="caution">
    <text evidence="2">The sequence shown here is derived from an EMBL/GenBank/DDBJ whole genome shotgun (WGS) entry which is preliminary data.</text>
</comment>
<sequence length="243" mass="26766">MLDDEYSQVDEVSLAGLVVRDGHGAVLTALEWAFRILTPVGELVARGVRVPDEDDVDWSTVVWVLAQRRRLLLHARLVPVPGQAEQPLTLGPGQSQPGLSPQDRGDNGRGTAVDGPPQRCRAVRQDEVGVRTAVDQRLGDPRVVPGHGLAQHRKPLRVPGVGIRPLRQQLPHRPRVPRPHSRDEPAPEAFLTHAPSPLDPPLRLPRTRQATASAGAGRGRRGRVRDVITCRGRWPRGSVRRCW</sequence>
<dbReference type="Proteomes" id="UP000318103">
    <property type="component" value="Unassembled WGS sequence"/>
</dbReference>
<protein>
    <submittedName>
        <fullName evidence="2">Uncharacterized protein</fullName>
    </submittedName>
</protein>
<evidence type="ECO:0000313" key="2">
    <source>
        <dbReference type="EMBL" id="TQK86586.1"/>
    </source>
</evidence>
<feature type="region of interest" description="Disordered" evidence="1">
    <location>
        <begin position="84"/>
        <end position="154"/>
    </location>
</feature>
<accession>A0A542TIB7</accession>
<evidence type="ECO:0000256" key="1">
    <source>
        <dbReference type="SAM" id="MobiDB-lite"/>
    </source>
</evidence>
<gene>
    <name evidence="2" type="ORF">FB563_6733</name>
</gene>
<feature type="compositionally biased region" description="Basic residues" evidence="1">
    <location>
        <begin position="170"/>
        <end position="179"/>
    </location>
</feature>
<dbReference type="AlphaFoldDB" id="A0A542TIB7"/>
<organism evidence="2 3">
    <name type="scientific">Streptomyces puniciscabiei</name>
    <dbReference type="NCBI Taxonomy" id="164348"/>
    <lineage>
        <taxon>Bacteria</taxon>
        <taxon>Bacillati</taxon>
        <taxon>Actinomycetota</taxon>
        <taxon>Actinomycetes</taxon>
        <taxon>Kitasatosporales</taxon>
        <taxon>Streptomycetaceae</taxon>
        <taxon>Streptomyces</taxon>
    </lineage>
</organism>
<reference evidence="2 3" key="1">
    <citation type="submission" date="2019-06" db="EMBL/GenBank/DDBJ databases">
        <title>Sequencing the genomes of 1000 actinobacteria strains.</title>
        <authorList>
            <person name="Klenk H.-P."/>
        </authorList>
    </citation>
    <scope>NUCLEOTIDE SEQUENCE [LARGE SCALE GENOMIC DNA]</scope>
    <source>
        <strain evidence="2 3">DSM 41929</strain>
    </source>
</reference>
<keyword evidence="3" id="KW-1185">Reference proteome</keyword>
<evidence type="ECO:0000313" key="3">
    <source>
        <dbReference type="Proteomes" id="UP000318103"/>
    </source>
</evidence>
<dbReference type="EMBL" id="VFNX01000002">
    <property type="protein sequence ID" value="TQK86586.1"/>
    <property type="molecule type" value="Genomic_DNA"/>
</dbReference>
<proteinExistence type="predicted"/>